<sequence length="137" mass="13672">MAVVAALALLIGGGVALVNAVTGEPENSGPSVGAPSVDDSGGGGDPSPNATSPDPAISPLVIKVIGPATSVVVRVAETGGKVLTQGTLDTGETRKYDETPLQVVATNGGSLKVVIYGRVQPAKPDGRRGDWFVKTRG</sequence>
<protein>
    <recommendedName>
        <fullName evidence="5">DUF4115 domain-containing protein</fullName>
    </recommendedName>
</protein>
<evidence type="ECO:0008006" key="5">
    <source>
        <dbReference type="Google" id="ProtNLM"/>
    </source>
</evidence>
<keyword evidence="2" id="KW-0732">Signal</keyword>
<dbReference type="EMBL" id="BAABAS010000020">
    <property type="protein sequence ID" value="GAA4238552.1"/>
    <property type="molecule type" value="Genomic_DNA"/>
</dbReference>
<evidence type="ECO:0000313" key="3">
    <source>
        <dbReference type="EMBL" id="GAA4238552.1"/>
    </source>
</evidence>
<feature type="signal peptide" evidence="2">
    <location>
        <begin position="1"/>
        <end position="20"/>
    </location>
</feature>
<proteinExistence type="predicted"/>
<evidence type="ECO:0000256" key="1">
    <source>
        <dbReference type="SAM" id="MobiDB-lite"/>
    </source>
</evidence>
<name>A0ABP8CF35_9ACTN</name>
<comment type="caution">
    <text evidence="3">The sequence shown here is derived from an EMBL/GenBank/DDBJ whole genome shotgun (WGS) entry which is preliminary data.</text>
</comment>
<accession>A0ABP8CF35</accession>
<gene>
    <name evidence="3" type="ORF">GCM10022254_54980</name>
</gene>
<organism evidence="3 4">
    <name type="scientific">Actinomadura meridiana</name>
    <dbReference type="NCBI Taxonomy" id="559626"/>
    <lineage>
        <taxon>Bacteria</taxon>
        <taxon>Bacillati</taxon>
        <taxon>Actinomycetota</taxon>
        <taxon>Actinomycetes</taxon>
        <taxon>Streptosporangiales</taxon>
        <taxon>Thermomonosporaceae</taxon>
        <taxon>Actinomadura</taxon>
    </lineage>
</organism>
<evidence type="ECO:0000313" key="4">
    <source>
        <dbReference type="Proteomes" id="UP001501710"/>
    </source>
</evidence>
<dbReference type="Proteomes" id="UP001501710">
    <property type="component" value="Unassembled WGS sequence"/>
</dbReference>
<feature type="region of interest" description="Disordered" evidence="1">
    <location>
        <begin position="24"/>
        <end position="56"/>
    </location>
</feature>
<feature type="chain" id="PRO_5045753798" description="DUF4115 domain-containing protein" evidence="2">
    <location>
        <begin position="21"/>
        <end position="137"/>
    </location>
</feature>
<reference evidence="4" key="1">
    <citation type="journal article" date="2019" name="Int. J. Syst. Evol. Microbiol.">
        <title>The Global Catalogue of Microorganisms (GCM) 10K type strain sequencing project: providing services to taxonomists for standard genome sequencing and annotation.</title>
        <authorList>
            <consortium name="The Broad Institute Genomics Platform"/>
            <consortium name="The Broad Institute Genome Sequencing Center for Infectious Disease"/>
            <person name="Wu L."/>
            <person name="Ma J."/>
        </authorList>
    </citation>
    <scope>NUCLEOTIDE SEQUENCE [LARGE SCALE GENOMIC DNA]</scope>
    <source>
        <strain evidence="4">JCM 17440</strain>
    </source>
</reference>
<keyword evidence="4" id="KW-1185">Reference proteome</keyword>
<evidence type="ECO:0000256" key="2">
    <source>
        <dbReference type="SAM" id="SignalP"/>
    </source>
</evidence>